<keyword evidence="3" id="KW-1185">Reference proteome</keyword>
<dbReference type="AlphaFoldDB" id="A0AA41ZEY3"/>
<accession>A0AA41ZEY3</accession>
<dbReference type="EMBL" id="JAPIVE010000001">
    <property type="protein sequence ID" value="MCX2522914.1"/>
    <property type="molecule type" value="Genomic_DNA"/>
</dbReference>
<keyword evidence="1" id="KW-1133">Transmembrane helix</keyword>
<sequence>MSSPIDVVHLLKMPLMQLYGIKSVVSDIVSGLVAVFAWHAFAVFTFLTTGAVAGRAVAMGYMKRLTAAIGYEAQR</sequence>
<evidence type="ECO:0000313" key="2">
    <source>
        <dbReference type="EMBL" id="MCX2522914.1"/>
    </source>
</evidence>
<keyword evidence="1" id="KW-0472">Membrane</keyword>
<feature type="transmembrane region" description="Helical" evidence="1">
    <location>
        <begin position="28"/>
        <end position="54"/>
    </location>
</feature>
<organism evidence="2 3">
    <name type="scientific">Larsenimonas rhizosphaerae</name>
    <dbReference type="NCBI Taxonomy" id="2944682"/>
    <lineage>
        <taxon>Bacteria</taxon>
        <taxon>Pseudomonadati</taxon>
        <taxon>Pseudomonadota</taxon>
        <taxon>Gammaproteobacteria</taxon>
        <taxon>Oceanospirillales</taxon>
        <taxon>Halomonadaceae</taxon>
        <taxon>Larsenimonas</taxon>
    </lineage>
</organism>
<dbReference type="RefSeq" id="WP_265895344.1">
    <property type="nucleotide sequence ID" value="NZ_JAPIVE010000001.1"/>
</dbReference>
<protein>
    <submittedName>
        <fullName evidence="2">Uncharacterized protein</fullName>
    </submittedName>
</protein>
<name>A0AA41ZEY3_9GAMM</name>
<evidence type="ECO:0000313" key="3">
    <source>
        <dbReference type="Proteomes" id="UP001165678"/>
    </source>
</evidence>
<evidence type="ECO:0000256" key="1">
    <source>
        <dbReference type="SAM" id="Phobius"/>
    </source>
</evidence>
<comment type="caution">
    <text evidence="2">The sequence shown here is derived from an EMBL/GenBank/DDBJ whole genome shotgun (WGS) entry which is preliminary data.</text>
</comment>
<keyword evidence="1" id="KW-0812">Transmembrane</keyword>
<dbReference type="Proteomes" id="UP001165678">
    <property type="component" value="Unassembled WGS sequence"/>
</dbReference>
<reference evidence="2" key="1">
    <citation type="submission" date="2022-11" db="EMBL/GenBank/DDBJ databases">
        <title>Larsenimonas rhizosphaerae sp. nov., isolated from a tidal mudflat.</title>
        <authorList>
            <person name="Lee S.D."/>
            <person name="Kim I.S."/>
        </authorList>
    </citation>
    <scope>NUCLEOTIDE SEQUENCE</scope>
    <source>
        <strain evidence="2">GH2-1</strain>
    </source>
</reference>
<gene>
    <name evidence="2" type="ORF">OQ287_01540</name>
</gene>
<proteinExistence type="predicted"/>